<feature type="compositionally biased region" description="Low complexity" evidence="1">
    <location>
        <begin position="760"/>
        <end position="783"/>
    </location>
</feature>
<organism evidence="2 3">
    <name type="scientific">Rhodotorula graminis (strain WP1)</name>
    <dbReference type="NCBI Taxonomy" id="578459"/>
    <lineage>
        <taxon>Eukaryota</taxon>
        <taxon>Fungi</taxon>
        <taxon>Dikarya</taxon>
        <taxon>Basidiomycota</taxon>
        <taxon>Pucciniomycotina</taxon>
        <taxon>Microbotryomycetes</taxon>
        <taxon>Sporidiobolales</taxon>
        <taxon>Sporidiobolaceae</taxon>
        <taxon>Rhodotorula</taxon>
    </lineage>
</organism>
<feature type="compositionally biased region" description="Low complexity" evidence="1">
    <location>
        <begin position="26"/>
        <end position="43"/>
    </location>
</feature>
<feature type="compositionally biased region" description="Polar residues" evidence="1">
    <location>
        <begin position="706"/>
        <end position="718"/>
    </location>
</feature>
<feature type="compositionally biased region" description="Basic and acidic residues" evidence="1">
    <location>
        <begin position="322"/>
        <end position="336"/>
    </location>
</feature>
<feature type="compositionally biased region" description="Basic and acidic residues" evidence="1">
    <location>
        <begin position="448"/>
        <end position="463"/>
    </location>
</feature>
<dbReference type="RefSeq" id="XP_018274558.1">
    <property type="nucleotide sequence ID" value="XM_018415584.1"/>
</dbReference>
<feature type="compositionally biased region" description="Basic and acidic residues" evidence="1">
    <location>
        <begin position="383"/>
        <end position="393"/>
    </location>
</feature>
<feature type="compositionally biased region" description="Pro residues" evidence="1">
    <location>
        <begin position="723"/>
        <end position="732"/>
    </location>
</feature>
<protein>
    <recommendedName>
        <fullName evidence="4">Proteophosphoglycan ppg4</fullName>
    </recommendedName>
</protein>
<evidence type="ECO:0000313" key="3">
    <source>
        <dbReference type="Proteomes" id="UP000053890"/>
    </source>
</evidence>
<feature type="region of interest" description="Disordered" evidence="1">
    <location>
        <begin position="747"/>
        <end position="814"/>
    </location>
</feature>
<feature type="compositionally biased region" description="Low complexity" evidence="1">
    <location>
        <begin position="572"/>
        <end position="586"/>
    </location>
</feature>
<feature type="region of interest" description="Disordered" evidence="1">
    <location>
        <begin position="484"/>
        <end position="639"/>
    </location>
</feature>
<dbReference type="AlphaFoldDB" id="A0A194SD22"/>
<reference evidence="2 3" key="1">
    <citation type="journal article" date="2015" name="Front. Microbiol.">
        <title>Genome sequence of the plant growth promoting endophytic yeast Rhodotorula graminis WP1.</title>
        <authorList>
            <person name="Firrincieli A."/>
            <person name="Otillar R."/>
            <person name="Salamov A."/>
            <person name="Schmutz J."/>
            <person name="Khan Z."/>
            <person name="Redman R.S."/>
            <person name="Fleck N.D."/>
            <person name="Lindquist E."/>
            <person name="Grigoriev I.V."/>
            <person name="Doty S.L."/>
        </authorList>
    </citation>
    <scope>NUCLEOTIDE SEQUENCE [LARGE SCALE GENOMIC DNA]</scope>
    <source>
        <strain evidence="2 3">WP1</strain>
    </source>
</reference>
<evidence type="ECO:0008006" key="4">
    <source>
        <dbReference type="Google" id="ProtNLM"/>
    </source>
</evidence>
<feature type="compositionally biased region" description="Low complexity" evidence="1">
    <location>
        <begin position="620"/>
        <end position="639"/>
    </location>
</feature>
<evidence type="ECO:0000313" key="2">
    <source>
        <dbReference type="EMBL" id="KPV78509.1"/>
    </source>
</evidence>
<sequence length="814" mass="83369">MDEPSPWGASASDDLPTFAPRPPSPRRSTYSPPLAASSSFSASTWQDDGDGGWGGAVDDYVPGAFGGGHTSGAGGFTSSNRDDDDGVALPHSNGGAGGWQPDSPELPKFTTITSSAPAADVASPSSPAGFRSSPPLSPTALDLPSFPRDSLDASTARADDRGSEPDDSGGGWGGAEPDLPPVGALRIAAPDSPAADDSRDDGWGPAQEGPDPEDEEPPLPSLGDLFPSAAVSRRQSVELAQKGEQGEDAWGSSQGWEERMRLEAEAREKQRIAEAKAAGIEPEEERKPDTTTTDGKPADDKPADGDQPAAKSGLASIFRFRKTAEDTATRAVESAKETSANVARSAAALANAAARPSSEQEGARASGDAERPTARSWLSRVAAGKEDPGKEDDPNSLGVDEVQQGESGRTTSPEPQPASVFGRIFGRKKAPASEEPQRSTSTSARNSGEQHERQAAPDLRVQDLDALGDSGLVARLQAQAHVKKSMYEYDEDDEDDQPPPASQPSSFFGSSTRGSSTSRVPSAPPEDDFGGLLGAFSVAPSTSSVKAKASSSAFDPFDPLSDSFGALPVPKPAVSSRPVASPSFTRSPPPPTAPSSSRSALSPSLSSRPHPAAQVASFGSPPRAVAAAPQPRASSPQDDFDAFFDSVAVSTGNKVAAPAGSAARVQQQPAIVAPAPASRLAASQGPRARVISPPPRLTVSPPVRMSTASPMSASSGRTTPIMPLAPPPPPSQPLALTRLVGIDAPPAATGASVAQQKRTPSPAAVAPPLAPAPALSPALAASAKARTPSPQPQPQVQRASSGPLSLDDLSFFES</sequence>
<keyword evidence="3" id="KW-1185">Reference proteome</keyword>
<proteinExistence type="predicted"/>
<feature type="compositionally biased region" description="Low complexity" evidence="1">
    <location>
        <begin position="114"/>
        <end position="128"/>
    </location>
</feature>
<feature type="compositionally biased region" description="Polar residues" evidence="1">
    <location>
        <begin position="438"/>
        <end position="447"/>
    </location>
</feature>
<feature type="region of interest" description="Disordered" evidence="1">
    <location>
        <begin position="676"/>
        <end position="735"/>
    </location>
</feature>
<feature type="compositionally biased region" description="Polar residues" evidence="1">
    <location>
        <begin position="794"/>
        <end position="803"/>
    </location>
</feature>
<feature type="compositionally biased region" description="Low complexity" evidence="1">
    <location>
        <begin position="503"/>
        <end position="519"/>
    </location>
</feature>
<feature type="compositionally biased region" description="Polar residues" evidence="1">
    <location>
        <begin position="404"/>
        <end position="413"/>
    </location>
</feature>
<feature type="compositionally biased region" description="Acidic residues" evidence="1">
    <location>
        <begin position="488"/>
        <end position="497"/>
    </location>
</feature>
<evidence type="ECO:0000256" key="1">
    <source>
        <dbReference type="SAM" id="MobiDB-lite"/>
    </source>
</evidence>
<dbReference type="OMA" id="EEDMWIP"/>
<feature type="compositionally biased region" description="Gly residues" evidence="1">
    <location>
        <begin position="64"/>
        <end position="75"/>
    </location>
</feature>
<dbReference type="Proteomes" id="UP000053890">
    <property type="component" value="Unassembled WGS sequence"/>
</dbReference>
<gene>
    <name evidence="2" type="ORF">RHOBADRAFT_50968</name>
</gene>
<dbReference type="GeneID" id="28976032"/>
<dbReference type="OrthoDB" id="2529791at2759"/>
<feature type="compositionally biased region" description="Low complexity" evidence="1">
    <location>
        <begin position="339"/>
        <end position="357"/>
    </location>
</feature>
<feature type="region of interest" description="Disordered" evidence="1">
    <location>
        <begin position="1"/>
        <end position="463"/>
    </location>
</feature>
<dbReference type="STRING" id="578459.A0A194SD22"/>
<accession>A0A194SD22</accession>
<dbReference type="EMBL" id="KQ474073">
    <property type="protein sequence ID" value="KPV78509.1"/>
    <property type="molecule type" value="Genomic_DNA"/>
</dbReference>
<feature type="compositionally biased region" description="Low complexity" evidence="1">
    <location>
        <begin position="537"/>
        <end position="553"/>
    </location>
</feature>
<feature type="compositionally biased region" description="Low complexity" evidence="1">
    <location>
        <begin position="594"/>
        <end position="613"/>
    </location>
</feature>
<feature type="compositionally biased region" description="Basic and acidic residues" evidence="1">
    <location>
        <begin position="256"/>
        <end position="274"/>
    </location>
</feature>
<name>A0A194SD22_RHOGW</name>